<keyword evidence="4 10" id="KW-0812">Transmembrane</keyword>
<dbReference type="PATRIC" id="fig|1208323.3.peg.4097"/>
<evidence type="ECO:0000256" key="11">
    <source>
        <dbReference type="RuleBase" id="RU000537"/>
    </source>
</evidence>
<evidence type="ECO:0000256" key="3">
    <source>
        <dbReference type="ARBA" id="ARBA00022448"/>
    </source>
</evidence>
<comment type="subunit">
    <text evidence="10">Component of the Sec protein translocase complex. Heterotrimer consisting of SecY, SecE and SecG subunits. The heterotrimers can form oligomers, although 1 heterotrimer is thought to be able to translocate proteins. Interacts with the ribosome. Interacts with SecDF, and other proteins may be involved. Interacts with SecA.</text>
</comment>
<dbReference type="SUPFAM" id="SSF103491">
    <property type="entry name" value="Preprotein translocase SecY subunit"/>
    <property type="match status" value="1"/>
</dbReference>
<evidence type="ECO:0000256" key="4">
    <source>
        <dbReference type="ARBA" id="ARBA00022692"/>
    </source>
</evidence>
<dbReference type="PROSITE" id="PS00755">
    <property type="entry name" value="SECY_1"/>
    <property type="match status" value="1"/>
</dbReference>
<evidence type="ECO:0000256" key="2">
    <source>
        <dbReference type="ARBA" id="ARBA00005751"/>
    </source>
</evidence>
<feature type="transmembrane region" description="Helical" evidence="10">
    <location>
        <begin position="79"/>
        <end position="103"/>
    </location>
</feature>
<evidence type="ECO:0000256" key="5">
    <source>
        <dbReference type="ARBA" id="ARBA00022927"/>
    </source>
</evidence>
<dbReference type="eggNOG" id="COG0201">
    <property type="taxonomic scope" value="Bacteria"/>
</dbReference>
<dbReference type="RefSeq" id="WP_009574030.1">
    <property type="nucleotide sequence ID" value="NZ_AMRK01000018.1"/>
</dbReference>
<dbReference type="InterPro" id="IPR002208">
    <property type="entry name" value="SecY/SEC61-alpha"/>
</dbReference>
<keyword evidence="3 10" id="KW-0813">Transport</keyword>
<dbReference type="GO" id="GO:0043952">
    <property type="term" value="P:protein transport by the Sec complex"/>
    <property type="evidence" value="ECO:0007669"/>
    <property type="project" value="UniProtKB-UniRule"/>
</dbReference>
<dbReference type="OrthoDB" id="9809248at2"/>
<protein>
    <recommendedName>
        <fullName evidence="9 10">Protein translocase subunit SecY</fullName>
    </recommendedName>
</protein>
<proteinExistence type="inferred from homology"/>
<dbReference type="Pfam" id="PF00344">
    <property type="entry name" value="SecY"/>
    <property type="match status" value="1"/>
</dbReference>
<reference evidence="14 15" key="1">
    <citation type="submission" date="2012-09" db="EMBL/GenBank/DDBJ databases">
        <title>Celeribacter baekdonensis B30 Genome Sequencing.</title>
        <authorList>
            <person name="Wang W."/>
        </authorList>
    </citation>
    <scope>NUCLEOTIDE SEQUENCE [LARGE SCALE GENOMIC DNA]</scope>
    <source>
        <strain evidence="14 15">B30</strain>
    </source>
</reference>
<dbReference type="PANTHER" id="PTHR10906">
    <property type="entry name" value="SECY/SEC61-ALPHA FAMILY MEMBER"/>
    <property type="match status" value="1"/>
</dbReference>
<feature type="transmembrane region" description="Helical" evidence="10">
    <location>
        <begin position="123"/>
        <end position="142"/>
    </location>
</feature>
<sequence length="452" mass="49102">MASAAEQMAANLDWGTLGKAKELRQRIFFTLGLLIVYRLGTYIPVPGIDGGALKNFMDQAASGIGGILSMFTGGALGRMGIFALGIMPYISASIIVQLMTSMVPSLENLKKEGEAGRKKINQYTRFGTVALALFQAYGLAASLEAGDLAHDPGWYFRAGVVITLVGGTMFLMWLGEQITQRGIGNGISLIIFVGIVAEIPRALAQFFESGRTGAVSPAVILIVIAMIVGVIAFVVFMERALRKVHIQYPRRQQGMKIYDAQSSHLPIKVNPAGVIPAIFASSLLLLPTTVATFSGQGDVGPVMSTILAYFGPGQPLYLLFFTLMIVFFAYFYTANVAFKTEDVAKNLKNQNGFIPGIRPGKKTEEHLDYIVARILVIGSAYLAAVCLLPEILRSQFAIPFYFGGTSVLIVVSVTMDTIQQIQSHLLAHQYEGLIEKSQLRGRKRSKRGTTRK</sequence>
<evidence type="ECO:0000256" key="1">
    <source>
        <dbReference type="ARBA" id="ARBA00004141"/>
    </source>
</evidence>
<evidence type="ECO:0000256" key="9">
    <source>
        <dbReference type="ARBA" id="ARBA00039733"/>
    </source>
</evidence>
<dbReference type="Gene3D" id="1.10.3370.10">
    <property type="entry name" value="SecY subunit domain"/>
    <property type="match status" value="1"/>
</dbReference>
<dbReference type="GO" id="GO:0005886">
    <property type="term" value="C:plasma membrane"/>
    <property type="evidence" value="ECO:0007669"/>
    <property type="project" value="UniProtKB-SubCell"/>
</dbReference>
<dbReference type="HAMAP" id="MF_01465">
    <property type="entry name" value="SecY"/>
    <property type="match status" value="1"/>
</dbReference>
<keyword evidence="5 10" id="KW-0653">Protein transport</keyword>
<keyword evidence="15" id="KW-1185">Reference proteome</keyword>
<gene>
    <name evidence="10 14" type="primary">secY</name>
    <name evidence="14" type="ORF">B30_19841</name>
</gene>
<organism evidence="14 15">
    <name type="scientific">Celeribacter baekdonensis B30</name>
    <dbReference type="NCBI Taxonomy" id="1208323"/>
    <lineage>
        <taxon>Bacteria</taxon>
        <taxon>Pseudomonadati</taxon>
        <taxon>Pseudomonadota</taxon>
        <taxon>Alphaproteobacteria</taxon>
        <taxon>Rhodobacterales</taxon>
        <taxon>Roseobacteraceae</taxon>
        <taxon>Celeribacter</taxon>
    </lineage>
</organism>
<feature type="transmembrane region" description="Helical" evidence="10">
    <location>
        <begin position="274"/>
        <end position="296"/>
    </location>
</feature>
<evidence type="ECO:0000313" key="14">
    <source>
        <dbReference type="EMBL" id="EKE67670.1"/>
    </source>
</evidence>
<keyword evidence="7 10" id="KW-0811">Translocation</keyword>
<feature type="transmembrane region" description="Helical" evidence="10">
    <location>
        <begin position="370"/>
        <end position="392"/>
    </location>
</feature>
<dbReference type="EMBL" id="AMRK01000018">
    <property type="protein sequence ID" value="EKE67670.1"/>
    <property type="molecule type" value="Genomic_DNA"/>
</dbReference>
<comment type="similarity">
    <text evidence="2 10 13">Belongs to the SecY/SEC61-alpha family.</text>
</comment>
<feature type="transmembrane region" description="Helical" evidence="10">
    <location>
        <begin position="154"/>
        <end position="174"/>
    </location>
</feature>
<keyword evidence="8 10" id="KW-0472">Membrane</keyword>
<dbReference type="PROSITE" id="PS00756">
    <property type="entry name" value="SECY_2"/>
    <property type="match status" value="1"/>
</dbReference>
<comment type="function">
    <text evidence="10 11">The central subunit of the protein translocation channel SecYEG. Consists of two halves formed by TMs 1-5 and 6-10. These two domains form a lateral gate at the front which open onto the bilayer between TMs 2 and 7, and are clamped together by SecE at the back. The channel is closed by both a pore ring composed of hydrophobic SecY resides and a short helix (helix 2A) on the extracellular side of the membrane which forms a plug. The plug probably moves laterally to allow the channel to open. The ring and the pore may move independently.</text>
</comment>
<dbReference type="AlphaFoldDB" id="K2JRB6"/>
<dbReference type="PRINTS" id="PR00303">
    <property type="entry name" value="SECYTRNLCASE"/>
</dbReference>
<dbReference type="PIRSF" id="PIRSF004557">
    <property type="entry name" value="SecY"/>
    <property type="match status" value="1"/>
</dbReference>
<feature type="transmembrane region" description="Helical" evidence="10">
    <location>
        <begin position="398"/>
        <end position="418"/>
    </location>
</feature>
<evidence type="ECO:0000256" key="7">
    <source>
        <dbReference type="ARBA" id="ARBA00023010"/>
    </source>
</evidence>
<dbReference type="GO" id="GO:0006605">
    <property type="term" value="P:protein targeting"/>
    <property type="evidence" value="ECO:0007669"/>
    <property type="project" value="UniProtKB-UniRule"/>
</dbReference>
<dbReference type="InterPro" id="IPR026593">
    <property type="entry name" value="SecY"/>
</dbReference>
<comment type="caution">
    <text evidence="14">The sequence shown here is derived from an EMBL/GenBank/DDBJ whole genome shotgun (WGS) entry which is preliminary data.</text>
</comment>
<dbReference type="Proteomes" id="UP000006762">
    <property type="component" value="Unassembled WGS sequence"/>
</dbReference>
<dbReference type="FunFam" id="1.10.3370.10:FF:000001">
    <property type="entry name" value="Preprotein translocase subunit SecY"/>
    <property type="match status" value="1"/>
</dbReference>
<keyword evidence="6 10" id="KW-1133">Transmembrane helix</keyword>
<evidence type="ECO:0000256" key="13">
    <source>
        <dbReference type="RuleBase" id="RU004349"/>
    </source>
</evidence>
<dbReference type="STRING" id="1208323.B30_19841"/>
<dbReference type="InterPro" id="IPR023201">
    <property type="entry name" value="SecY_dom_sf"/>
</dbReference>
<evidence type="ECO:0000256" key="6">
    <source>
        <dbReference type="ARBA" id="ARBA00022989"/>
    </source>
</evidence>
<dbReference type="GO" id="GO:0065002">
    <property type="term" value="P:intracellular protein transmembrane transport"/>
    <property type="evidence" value="ECO:0007669"/>
    <property type="project" value="UniProtKB-UniRule"/>
</dbReference>
<feature type="transmembrane region" description="Helical" evidence="10">
    <location>
        <begin position="186"/>
        <end position="207"/>
    </location>
</feature>
<evidence type="ECO:0000256" key="12">
    <source>
        <dbReference type="RuleBase" id="RU003484"/>
    </source>
</evidence>
<evidence type="ECO:0000313" key="15">
    <source>
        <dbReference type="Proteomes" id="UP000006762"/>
    </source>
</evidence>
<dbReference type="NCBIfam" id="TIGR00967">
    <property type="entry name" value="3a0501s007"/>
    <property type="match status" value="1"/>
</dbReference>
<evidence type="ECO:0000256" key="8">
    <source>
        <dbReference type="ARBA" id="ARBA00023136"/>
    </source>
</evidence>
<feature type="transmembrane region" description="Helical" evidence="10">
    <location>
        <begin position="316"/>
        <end position="338"/>
    </location>
</feature>
<evidence type="ECO:0000256" key="10">
    <source>
        <dbReference type="HAMAP-Rule" id="MF_01465"/>
    </source>
</evidence>
<keyword evidence="10" id="KW-1003">Cell membrane</keyword>
<comment type="subcellular location">
    <subcellularLocation>
        <location evidence="10">Cell membrane</location>
        <topology evidence="10">Multi-pass membrane protein</topology>
    </subcellularLocation>
    <subcellularLocation>
        <location evidence="1 12">Membrane</location>
        <topology evidence="1 12">Multi-pass membrane protein</topology>
    </subcellularLocation>
</comment>
<dbReference type="InterPro" id="IPR030659">
    <property type="entry name" value="SecY_CS"/>
</dbReference>
<accession>K2JRB6</accession>
<name>K2JRB6_9RHOB</name>
<feature type="transmembrane region" description="Helical" evidence="10">
    <location>
        <begin position="27"/>
        <end position="45"/>
    </location>
</feature>
<feature type="transmembrane region" description="Helical" evidence="10">
    <location>
        <begin position="219"/>
        <end position="241"/>
    </location>
</feature>